<accession>A0A485L7E4</accession>
<dbReference type="EMBL" id="VJMH01005880">
    <property type="protein sequence ID" value="KAF0692473.1"/>
    <property type="molecule type" value="Genomic_DNA"/>
</dbReference>
<dbReference type="EMBL" id="CAADRA010005901">
    <property type="protein sequence ID" value="VFT93238.1"/>
    <property type="molecule type" value="Genomic_DNA"/>
</dbReference>
<reference evidence="1" key="2">
    <citation type="submission" date="2019-06" db="EMBL/GenBank/DDBJ databases">
        <title>Genomics analysis of Aphanomyces spp. identifies a new class of oomycete effector associated with host adaptation.</title>
        <authorList>
            <person name="Gaulin E."/>
        </authorList>
    </citation>
    <scope>NUCLEOTIDE SEQUENCE</scope>
    <source>
        <strain evidence="1">CBS 578.67</strain>
    </source>
</reference>
<gene>
    <name evidence="2" type="primary">Aste57867_16464</name>
    <name evidence="1" type="ORF">As57867_016407</name>
    <name evidence="2" type="ORF">ASTE57867_16464</name>
</gene>
<organism evidence="2 3">
    <name type="scientific">Aphanomyces stellatus</name>
    <dbReference type="NCBI Taxonomy" id="120398"/>
    <lineage>
        <taxon>Eukaryota</taxon>
        <taxon>Sar</taxon>
        <taxon>Stramenopiles</taxon>
        <taxon>Oomycota</taxon>
        <taxon>Saprolegniomycetes</taxon>
        <taxon>Saprolegniales</taxon>
        <taxon>Verrucalvaceae</taxon>
        <taxon>Aphanomyces</taxon>
    </lineage>
</organism>
<evidence type="ECO:0000313" key="3">
    <source>
        <dbReference type="Proteomes" id="UP000332933"/>
    </source>
</evidence>
<evidence type="ECO:0000313" key="2">
    <source>
        <dbReference type="EMBL" id="VFT93238.1"/>
    </source>
</evidence>
<keyword evidence="3" id="KW-1185">Reference proteome</keyword>
<dbReference type="AlphaFoldDB" id="A0A485L7E4"/>
<evidence type="ECO:0000313" key="1">
    <source>
        <dbReference type="EMBL" id="KAF0692473.1"/>
    </source>
</evidence>
<protein>
    <submittedName>
        <fullName evidence="2">Aste57867_16464 protein</fullName>
    </submittedName>
</protein>
<sequence>MDRVARREYDTQRKREYRALKRKQASRLHQEILVLEDHLQQLGRARQQARLDWVRASRRTERDTMETNKTLRDQVRYHGALVRTLQVWTTSVQPSIDGTTSWLNSTLLADPVARQYGYQWLTDRALHVAEIDGQHALGSSVADVTQLRVVLDASSNDVVGFRARHQSTLLGNFKDAAKTLWQHMNGEATATHVDHAVVYSSVYSAETQTSKCMLMRRYEFANRVIFVKVFVRDDECVPLQPPHDVRPHGLCYRLFHHITDDVTLVRSAVYQSSPVTTDGSPYGLARMAAMFGVHPASQDATVARIETNAQRCFETQEAAIREAVAHVRPLD</sequence>
<reference evidence="2 3" key="1">
    <citation type="submission" date="2019-03" db="EMBL/GenBank/DDBJ databases">
        <authorList>
            <person name="Gaulin E."/>
            <person name="Dumas B."/>
        </authorList>
    </citation>
    <scope>NUCLEOTIDE SEQUENCE [LARGE SCALE GENOMIC DNA]</scope>
    <source>
        <strain evidence="2">CBS 568.67</strain>
    </source>
</reference>
<proteinExistence type="predicted"/>
<dbReference type="Proteomes" id="UP000332933">
    <property type="component" value="Unassembled WGS sequence"/>
</dbReference>
<name>A0A485L7E4_9STRA</name>